<dbReference type="Pfam" id="PF01108">
    <property type="entry name" value="Tissue_fac"/>
    <property type="match status" value="1"/>
</dbReference>
<keyword evidence="2" id="KW-0472">Membrane</keyword>
<name>A0ABD1K7I6_9TELE</name>
<reference evidence="5 6" key="1">
    <citation type="submission" date="2024-09" db="EMBL/GenBank/DDBJ databases">
        <title>A chromosome-level genome assembly of Gray's grenadier anchovy, Coilia grayii.</title>
        <authorList>
            <person name="Fu Z."/>
        </authorList>
    </citation>
    <scope>NUCLEOTIDE SEQUENCE [LARGE SCALE GENOMIC DNA]</scope>
    <source>
        <strain evidence="5">G4</strain>
        <tissue evidence="5">Muscle</tissue>
    </source>
</reference>
<dbReference type="EMBL" id="JBHFQA010000008">
    <property type="protein sequence ID" value="KAL2095108.1"/>
    <property type="molecule type" value="Genomic_DNA"/>
</dbReference>
<protein>
    <recommendedName>
        <fullName evidence="4">Fibronectin type-III domain-containing protein</fullName>
    </recommendedName>
</protein>
<keyword evidence="2" id="KW-1133">Transmembrane helix</keyword>
<keyword evidence="2" id="KW-0812">Transmembrane</keyword>
<evidence type="ECO:0000259" key="4">
    <source>
        <dbReference type="Pfam" id="PF01108"/>
    </source>
</evidence>
<evidence type="ECO:0000256" key="1">
    <source>
        <dbReference type="SAM" id="MobiDB-lite"/>
    </source>
</evidence>
<feature type="transmembrane region" description="Helical" evidence="2">
    <location>
        <begin position="229"/>
        <end position="249"/>
    </location>
</feature>
<dbReference type="SUPFAM" id="SSF49265">
    <property type="entry name" value="Fibronectin type III"/>
    <property type="match status" value="2"/>
</dbReference>
<dbReference type="CDD" id="cd00063">
    <property type="entry name" value="FN3"/>
    <property type="match status" value="1"/>
</dbReference>
<accession>A0ABD1K7I6</accession>
<dbReference type="InterPro" id="IPR003961">
    <property type="entry name" value="FN3_dom"/>
</dbReference>
<gene>
    <name evidence="5" type="ORF">ACEWY4_009827</name>
</gene>
<sequence length="457" mass="50506">MVLFSDLTGLIALSGFMWFLTCFCPSAGAPSGPLDLTVEVLDFDARVLWKPAPENPSNCTYVVELQKFGEQKWIKIEKCTSTLTCDLGHLGSSEAKLKHYFVRVKATCDNESSEWTNASSFQPFSETLFRPPSLNVRVKEGSIFGNIHHPLKGKIRGLEFDIYLFRNDSGQKKQVALPKVSEGNFSFHNLPIGRYCVRASVNSMRDQVSTEKCVVLHTAERWPTLRVTMGLSVLVVIPVGLIVISVLCYRYLKPKKVRPPTVLKIVVEKPNVLEIKPDIPRAVTVSQQTLECKDDLVLKYEGINITLLATSHKSSTTSARETNSLYTKQSICLTSDDEDGDFVDGEDDDADDAAANECIGSTFISAGYGLAPDSSDEDTQVEEENGRSGVYMDRLIVGVQWQVHVQPNLSSNESARGTESPLSTEEATETETYPSGASHYEPRPSIFCHASDADNDQ</sequence>
<dbReference type="InterPro" id="IPR013783">
    <property type="entry name" value="Ig-like_fold"/>
</dbReference>
<evidence type="ECO:0000313" key="5">
    <source>
        <dbReference type="EMBL" id="KAL2095108.1"/>
    </source>
</evidence>
<feature type="domain" description="Fibronectin type-III" evidence="4">
    <location>
        <begin position="16"/>
        <end position="115"/>
    </location>
</feature>
<feature type="chain" id="PRO_5044802044" description="Fibronectin type-III domain-containing protein" evidence="3">
    <location>
        <begin position="29"/>
        <end position="457"/>
    </location>
</feature>
<evidence type="ECO:0000313" key="6">
    <source>
        <dbReference type="Proteomes" id="UP001591681"/>
    </source>
</evidence>
<dbReference type="AlphaFoldDB" id="A0ABD1K7I6"/>
<evidence type="ECO:0000256" key="3">
    <source>
        <dbReference type="SAM" id="SignalP"/>
    </source>
</evidence>
<dbReference type="InterPro" id="IPR036116">
    <property type="entry name" value="FN3_sf"/>
</dbReference>
<comment type="caution">
    <text evidence="5">The sequence shown here is derived from an EMBL/GenBank/DDBJ whole genome shotgun (WGS) entry which is preliminary data.</text>
</comment>
<feature type="region of interest" description="Disordered" evidence="1">
    <location>
        <begin position="408"/>
        <end position="457"/>
    </location>
</feature>
<feature type="signal peptide" evidence="3">
    <location>
        <begin position="1"/>
        <end position="28"/>
    </location>
</feature>
<dbReference type="PANTHER" id="PTHR20859">
    <property type="entry name" value="INTERFERON/INTERLEUKIN RECEPTOR"/>
    <property type="match status" value="1"/>
</dbReference>
<proteinExistence type="predicted"/>
<organism evidence="5 6">
    <name type="scientific">Coilia grayii</name>
    <name type="common">Gray's grenadier anchovy</name>
    <dbReference type="NCBI Taxonomy" id="363190"/>
    <lineage>
        <taxon>Eukaryota</taxon>
        <taxon>Metazoa</taxon>
        <taxon>Chordata</taxon>
        <taxon>Craniata</taxon>
        <taxon>Vertebrata</taxon>
        <taxon>Euteleostomi</taxon>
        <taxon>Actinopterygii</taxon>
        <taxon>Neopterygii</taxon>
        <taxon>Teleostei</taxon>
        <taxon>Clupei</taxon>
        <taxon>Clupeiformes</taxon>
        <taxon>Clupeoidei</taxon>
        <taxon>Engraulidae</taxon>
        <taxon>Coilinae</taxon>
        <taxon>Coilia</taxon>
    </lineage>
</organism>
<keyword evidence="3" id="KW-0732">Signal</keyword>
<evidence type="ECO:0000256" key="2">
    <source>
        <dbReference type="SAM" id="Phobius"/>
    </source>
</evidence>
<dbReference type="InterPro" id="IPR050650">
    <property type="entry name" value="Type-II_Cytokine-TF_Rcpt"/>
</dbReference>
<dbReference type="Gene3D" id="2.60.40.10">
    <property type="entry name" value="Immunoglobulins"/>
    <property type="match status" value="1"/>
</dbReference>
<dbReference type="Proteomes" id="UP001591681">
    <property type="component" value="Unassembled WGS sequence"/>
</dbReference>
<feature type="compositionally biased region" description="Polar residues" evidence="1">
    <location>
        <begin position="408"/>
        <end position="435"/>
    </location>
</feature>
<keyword evidence="6" id="KW-1185">Reference proteome</keyword>
<dbReference type="PANTHER" id="PTHR20859:SF93">
    <property type="entry name" value="CYTOKINE RECEPTOR FAMILY MEMBER B12-RELATED"/>
    <property type="match status" value="1"/>
</dbReference>